<dbReference type="Proteomes" id="UP000440066">
    <property type="component" value="Unassembled WGS sequence"/>
</dbReference>
<dbReference type="Pfam" id="PF06124">
    <property type="entry name" value="DUF960"/>
    <property type="match status" value="1"/>
</dbReference>
<dbReference type="InterPro" id="IPR009303">
    <property type="entry name" value="DUF960"/>
</dbReference>
<dbReference type="Gene3D" id="3.10.450.150">
    <property type="entry name" value="enterococcus faecalis protein"/>
    <property type="match status" value="1"/>
</dbReference>
<accession>A0A844C231</accession>
<organism evidence="1 2">
    <name type="scientific">Fundicoccus ignavus</name>
    <dbReference type="NCBI Taxonomy" id="2664442"/>
    <lineage>
        <taxon>Bacteria</taxon>
        <taxon>Bacillati</taxon>
        <taxon>Bacillota</taxon>
        <taxon>Bacilli</taxon>
        <taxon>Lactobacillales</taxon>
        <taxon>Aerococcaceae</taxon>
        <taxon>Fundicoccus</taxon>
    </lineage>
</organism>
<protein>
    <submittedName>
        <fullName evidence="1">Uncharacterized protein</fullName>
    </submittedName>
</protein>
<dbReference type="RefSeq" id="WP_366927840.1">
    <property type="nucleotide sequence ID" value="NZ_WJQT01000030.1"/>
</dbReference>
<evidence type="ECO:0000313" key="1">
    <source>
        <dbReference type="EMBL" id="MRJ48428.1"/>
    </source>
</evidence>
<comment type="caution">
    <text evidence="1">The sequence shown here is derived from an EMBL/GenBank/DDBJ whole genome shotgun (WGS) entry which is preliminary data.</text>
</comment>
<dbReference type="EMBL" id="WJQT01000030">
    <property type="protein sequence ID" value="MRJ48428.1"/>
    <property type="molecule type" value="Genomic_DNA"/>
</dbReference>
<gene>
    <name evidence="1" type="ORF">GF867_12815</name>
</gene>
<dbReference type="AlphaFoldDB" id="A0A844C231"/>
<sequence length="63" mass="7613">MQLKAENHKLTVVHRQEVPEFSQVRVFLLSSKEITERKIWIIDIGEYQTMLFPKEYYSGRLEE</sequence>
<evidence type="ECO:0000313" key="2">
    <source>
        <dbReference type="Proteomes" id="UP000440066"/>
    </source>
</evidence>
<reference evidence="1 2" key="1">
    <citation type="submission" date="2019-11" db="EMBL/GenBank/DDBJ databases">
        <title>Characterisation of Fundicoccus ignavus gen. nov. sp. nov., a novel genus of the family Aerococcaceae from bulk tank milk.</title>
        <authorList>
            <person name="Siebert A."/>
            <person name="Huptas C."/>
            <person name="Wenning M."/>
            <person name="Scherer S."/>
            <person name="Doll E.V."/>
        </authorList>
    </citation>
    <scope>NUCLEOTIDE SEQUENCE [LARGE SCALE GENOMIC DNA]</scope>
    <source>
        <strain evidence="1 2">DSM 109652</strain>
    </source>
</reference>
<name>A0A844C231_9LACT</name>
<proteinExistence type="predicted"/>